<dbReference type="GO" id="GO:0055091">
    <property type="term" value="P:phospholipid homeostasis"/>
    <property type="evidence" value="ECO:0007669"/>
    <property type="project" value="TreeGrafter"/>
</dbReference>
<feature type="domain" description="Phosphatidylglycerol lysyltransferase C-terminal" evidence="7">
    <location>
        <begin position="222"/>
        <end position="521"/>
    </location>
</feature>
<organism evidence="9 10">
    <name type="scientific">Pilimelia anulata</name>
    <dbReference type="NCBI Taxonomy" id="53371"/>
    <lineage>
        <taxon>Bacteria</taxon>
        <taxon>Bacillati</taxon>
        <taxon>Actinomycetota</taxon>
        <taxon>Actinomycetes</taxon>
        <taxon>Micromonosporales</taxon>
        <taxon>Micromonosporaceae</taxon>
        <taxon>Pilimelia</taxon>
    </lineage>
</organism>
<dbReference type="InterPro" id="IPR024320">
    <property type="entry name" value="LPG_synthase_C"/>
</dbReference>
<dbReference type="Pfam" id="PF16995">
    <property type="entry name" value="tRNA-synt_2_TM"/>
    <property type="match status" value="1"/>
</dbReference>
<dbReference type="GO" id="GO:0005886">
    <property type="term" value="C:plasma membrane"/>
    <property type="evidence" value="ECO:0007669"/>
    <property type="project" value="UniProtKB-SubCell"/>
</dbReference>
<feature type="transmembrane region" description="Helical" evidence="6">
    <location>
        <begin position="123"/>
        <end position="143"/>
    </location>
</feature>
<feature type="transmembrane region" description="Helical" evidence="6">
    <location>
        <begin position="181"/>
        <end position="204"/>
    </location>
</feature>
<evidence type="ECO:0000256" key="6">
    <source>
        <dbReference type="SAM" id="Phobius"/>
    </source>
</evidence>
<dbReference type="Pfam" id="PF09924">
    <property type="entry name" value="LPG_synthase_C"/>
    <property type="match status" value="1"/>
</dbReference>
<evidence type="ECO:0000256" key="5">
    <source>
        <dbReference type="ARBA" id="ARBA00023136"/>
    </source>
</evidence>
<name>A0A8J3FB56_9ACTN</name>
<protein>
    <submittedName>
        <fullName evidence="9">Membrane protein</fullName>
    </submittedName>
</protein>
<comment type="caution">
    <text evidence="9">The sequence shown here is derived from an EMBL/GenBank/DDBJ whole genome shotgun (WGS) entry which is preliminary data.</text>
</comment>
<dbReference type="Proteomes" id="UP000649739">
    <property type="component" value="Unassembled WGS sequence"/>
</dbReference>
<evidence type="ECO:0000259" key="8">
    <source>
        <dbReference type="Pfam" id="PF16995"/>
    </source>
</evidence>
<keyword evidence="10" id="KW-1185">Reference proteome</keyword>
<reference evidence="9" key="2">
    <citation type="submission" date="2020-09" db="EMBL/GenBank/DDBJ databases">
        <authorList>
            <person name="Sun Q."/>
            <person name="Ohkuma M."/>
        </authorList>
    </citation>
    <scope>NUCLEOTIDE SEQUENCE</scope>
    <source>
        <strain evidence="9">JCM 3090</strain>
    </source>
</reference>
<evidence type="ECO:0000256" key="3">
    <source>
        <dbReference type="ARBA" id="ARBA00022692"/>
    </source>
</evidence>
<dbReference type="InterPro" id="IPR031553">
    <property type="entry name" value="tRNA-synt_2_TM"/>
</dbReference>
<feature type="transmembrane region" description="Helical" evidence="6">
    <location>
        <begin position="39"/>
        <end position="62"/>
    </location>
</feature>
<keyword evidence="3 6" id="KW-0812">Transmembrane</keyword>
<evidence type="ECO:0000313" key="10">
    <source>
        <dbReference type="Proteomes" id="UP000649739"/>
    </source>
</evidence>
<dbReference type="InterPro" id="IPR051211">
    <property type="entry name" value="PG_lysyltransferase"/>
</dbReference>
<feature type="transmembrane region" description="Helical" evidence="6">
    <location>
        <begin position="69"/>
        <end position="88"/>
    </location>
</feature>
<dbReference type="AlphaFoldDB" id="A0A8J3FB56"/>
<feature type="domain" description="Lysyl-tRNA synthetase N-terminal transmembrane region" evidence="8">
    <location>
        <begin position="3"/>
        <end position="201"/>
    </location>
</feature>
<gene>
    <name evidence="9" type="ORF">GCM10010123_08020</name>
</gene>
<feature type="transmembrane region" description="Helical" evidence="6">
    <location>
        <begin position="94"/>
        <end position="111"/>
    </location>
</feature>
<dbReference type="RefSeq" id="WP_189168601.1">
    <property type="nucleotide sequence ID" value="NZ_BMQB01000001.1"/>
</dbReference>
<keyword evidence="2" id="KW-1003">Cell membrane</keyword>
<dbReference type="GO" id="GO:0016755">
    <property type="term" value="F:aminoacyltransferase activity"/>
    <property type="evidence" value="ECO:0007669"/>
    <property type="project" value="TreeGrafter"/>
</dbReference>
<keyword evidence="4 6" id="KW-1133">Transmembrane helix</keyword>
<reference evidence="9" key="1">
    <citation type="journal article" date="2014" name="Int. J. Syst. Evol. Microbiol.">
        <title>Complete genome sequence of Corynebacterium casei LMG S-19264T (=DSM 44701T), isolated from a smear-ripened cheese.</title>
        <authorList>
            <consortium name="US DOE Joint Genome Institute (JGI-PGF)"/>
            <person name="Walter F."/>
            <person name="Albersmeier A."/>
            <person name="Kalinowski J."/>
            <person name="Ruckert C."/>
        </authorList>
    </citation>
    <scope>NUCLEOTIDE SEQUENCE</scope>
    <source>
        <strain evidence="9">JCM 3090</strain>
    </source>
</reference>
<evidence type="ECO:0000313" key="9">
    <source>
        <dbReference type="EMBL" id="GGJ80477.1"/>
    </source>
</evidence>
<proteinExistence type="predicted"/>
<evidence type="ECO:0000259" key="7">
    <source>
        <dbReference type="Pfam" id="PF09924"/>
    </source>
</evidence>
<comment type="subcellular location">
    <subcellularLocation>
        <location evidence="1">Cell membrane</location>
        <topology evidence="1">Multi-pass membrane protein</topology>
    </subcellularLocation>
</comment>
<evidence type="ECO:0000256" key="4">
    <source>
        <dbReference type="ARBA" id="ARBA00022989"/>
    </source>
</evidence>
<accession>A0A8J3FB56</accession>
<evidence type="ECO:0000256" key="2">
    <source>
        <dbReference type="ARBA" id="ARBA00022475"/>
    </source>
</evidence>
<keyword evidence="5 6" id="KW-0472">Membrane</keyword>
<sequence length="569" mass="60768">MARWTARLVALVGVLTAASAVWPADIPRLRLLSGAVPRSGILAAHITAAAVGVLLVLLAGGLRRRKRSAWWAVLVLSVAATVLHLLKGLDWEEAVVTALLVALLLAVRRHFTALNDPRSRWRAPLFGLGIAGSGVACGVLFLATRPERLRGTPGLYHFVRASLAGLIGQAPGLHFTSGRTAHAFATLTGTFGIAALAVAVLLALRPIGRAPGARPEDLAAVRNLLRAHGDADSLGYFAIRPDKDVLLAAGGRAAIAYRVLNGVSLAAGDPIGERSCWPEVIDAWLTEARLHAWAPAVIGCSEEAGEAYRRAGLDAIELGDEAILDTAEFTLDGRPMRGVRQAVGRMRRAGYRVDVRPIAAMGPAELAEALTAANAFRVGGTERGFSMALGRLGRPDDDGCVLVLARDGDGRVRGLLHLVPWGGAGLSLDLMRGDRTAPNGLVELMVSELMAYAGGAGVRRVSLNFAMFRSVFARGERLGAGPVLRLWRRALLFASRFWQIESLYRANAKYRPQWRPRYLCFAAGRDLPRIGLAALRAEAFVNVSMAWFTGRPRPATRRANGRTGTPPAG</sequence>
<dbReference type="EMBL" id="BMQB01000001">
    <property type="protein sequence ID" value="GGJ80477.1"/>
    <property type="molecule type" value="Genomic_DNA"/>
</dbReference>
<dbReference type="PANTHER" id="PTHR34697:SF2">
    <property type="entry name" value="PHOSPHATIDYLGLYCEROL LYSYLTRANSFERASE"/>
    <property type="match status" value="1"/>
</dbReference>
<dbReference type="PANTHER" id="PTHR34697">
    <property type="entry name" value="PHOSPHATIDYLGLYCEROL LYSYLTRANSFERASE"/>
    <property type="match status" value="1"/>
</dbReference>
<evidence type="ECO:0000256" key="1">
    <source>
        <dbReference type="ARBA" id="ARBA00004651"/>
    </source>
</evidence>